<comment type="caution">
    <text evidence="1">The sequence shown here is derived from an EMBL/GenBank/DDBJ whole genome shotgun (WGS) entry which is preliminary data.</text>
</comment>
<dbReference type="OrthoDB" id="6695879at2"/>
<dbReference type="Pfam" id="PF26125">
    <property type="entry name" value="AcrVA2-like"/>
    <property type="match status" value="1"/>
</dbReference>
<dbReference type="Proteomes" id="UP000013173">
    <property type="component" value="Unassembled WGS sequence"/>
</dbReference>
<dbReference type="EMBL" id="APRW01000001">
    <property type="protein sequence ID" value="ENX24857.1"/>
    <property type="molecule type" value="Genomic_DNA"/>
</dbReference>
<proteinExistence type="predicted"/>
<dbReference type="InterPro" id="IPR058915">
    <property type="entry name" value="AcrVA2-like"/>
</dbReference>
<dbReference type="RefSeq" id="WP_005254858.1">
    <property type="nucleotide sequence ID" value="NZ_BMDR01000015.1"/>
</dbReference>
<organism evidence="1 2">
    <name type="scientific">Acinetobacter vivianii</name>
    <dbReference type="NCBI Taxonomy" id="1776742"/>
    <lineage>
        <taxon>Bacteria</taxon>
        <taxon>Pseudomonadati</taxon>
        <taxon>Pseudomonadota</taxon>
        <taxon>Gammaproteobacteria</taxon>
        <taxon>Moraxellales</taxon>
        <taxon>Moraxellaceae</taxon>
        <taxon>Acinetobacter</taxon>
    </lineage>
</organism>
<dbReference type="AlphaFoldDB" id="N9QD60"/>
<reference evidence="1 2" key="1">
    <citation type="submission" date="2013-02" db="EMBL/GenBank/DDBJ databases">
        <title>The Genome Sequence of Acinetobacter sp. NIPH 2168.</title>
        <authorList>
            <consortium name="The Broad Institute Genome Sequencing Platform"/>
            <consortium name="The Broad Institute Genome Sequencing Center for Infectious Disease"/>
            <person name="Cerqueira G."/>
            <person name="Feldgarden M."/>
            <person name="Courvalin P."/>
            <person name="Perichon B."/>
            <person name="Grillot-Courvalin C."/>
            <person name="Clermont D."/>
            <person name="Rocha E."/>
            <person name="Yoon E.-J."/>
            <person name="Nemec A."/>
            <person name="Walker B."/>
            <person name="Young S.K."/>
            <person name="Zeng Q."/>
            <person name="Gargeya S."/>
            <person name="Fitzgerald M."/>
            <person name="Haas B."/>
            <person name="Abouelleil A."/>
            <person name="Alvarado L."/>
            <person name="Arachchi H.M."/>
            <person name="Berlin A.M."/>
            <person name="Chapman S.B."/>
            <person name="Dewar J."/>
            <person name="Goldberg J."/>
            <person name="Griggs A."/>
            <person name="Gujja S."/>
            <person name="Hansen M."/>
            <person name="Howarth C."/>
            <person name="Imamovic A."/>
            <person name="Larimer J."/>
            <person name="McCowan C."/>
            <person name="Murphy C."/>
            <person name="Neiman D."/>
            <person name="Pearson M."/>
            <person name="Priest M."/>
            <person name="Roberts A."/>
            <person name="Saif S."/>
            <person name="Shea T."/>
            <person name="Sisk P."/>
            <person name="Sykes S."/>
            <person name="Wortman J."/>
            <person name="Nusbaum C."/>
            <person name="Birren B."/>
        </authorList>
    </citation>
    <scope>NUCLEOTIDE SEQUENCE [LARGE SCALE GENOMIC DNA]</scope>
    <source>
        <strain evidence="1 2">NIPH 2168</strain>
    </source>
</reference>
<gene>
    <name evidence="1" type="ORF">F892_00007</name>
</gene>
<dbReference type="PATRIC" id="fig|1217706.3.peg.5"/>
<dbReference type="HOGENOM" id="CLU_768653_0_0_6"/>
<protein>
    <submittedName>
        <fullName evidence="1">Uncharacterized protein</fullName>
    </submittedName>
</protein>
<sequence>MATLKDEFVIPLKVVSTRLNHMKTHLTGIMKRVEQRAIYNHKQRKDKSEDISLLLSWDDWIYSALDVHHEMKQKLVEQQNEQARNMSIIEKMLQNQKNHLPVGLGISKSSKAGDTSVYETALKGAMSHFGISVKKPAWADNLRAGEQIPKELLDELPVTTGELVTLGNWMLTKNIYRFDDVVINELLKTSFDGVIPNYIINLPDLSVYIQTDNAKLYFNSDKVVGVIFCVTELNDQRVLVSTLYLDNGMPRTIVITLTEDQDIESSLGDFVDTFQQDYDPTTMQDELNIRLDIQKKLINLVLWFSQEKPEVTPLTPDSDNKPVKFTTVKNDKRLFEATKYKTYLVGTETAKAFKKVYDELETAKTQQKGAGKRMPHLRRSHWHLYWYGKKGRNERYDFKLLPITMVGGIPKK</sequence>
<keyword evidence="2" id="KW-1185">Reference proteome</keyword>
<name>N9QD60_9GAMM</name>
<dbReference type="GeneID" id="303685453"/>
<accession>N9QD60</accession>
<evidence type="ECO:0000313" key="2">
    <source>
        <dbReference type="Proteomes" id="UP000013173"/>
    </source>
</evidence>
<evidence type="ECO:0000313" key="1">
    <source>
        <dbReference type="EMBL" id="ENX24857.1"/>
    </source>
</evidence>